<feature type="transmembrane region" description="Helical" evidence="5">
    <location>
        <begin position="66"/>
        <end position="88"/>
    </location>
</feature>
<dbReference type="PANTHER" id="PTHR11730:SF103">
    <property type="entry name" value="AMMONIUM TRANSPORTER 1 MEMBER 3"/>
    <property type="match status" value="1"/>
</dbReference>
<dbReference type="Proteomes" id="UP001295469">
    <property type="component" value="Chromosome A01"/>
</dbReference>
<name>A0A816Y0T9_BRANA</name>
<organism evidence="7">
    <name type="scientific">Brassica napus</name>
    <name type="common">Rape</name>
    <dbReference type="NCBI Taxonomy" id="3708"/>
    <lineage>
        <taxon>Eukaryota</taxon>
        <taxon>Viridiplantae</taxon>
        <taxon>Streptophyta</taxon>
        <taxon>Embryophyta</taxon>
        <taxon>Tracheophyta</taxon>
        <taxon>Spermatophyta</taxon>
        <taxon>Magnoliopsida</taxon>
        <taxon>eudicotyledons</taxon>
        <taxon>Gunneridae</taxon>
        <taxon>Pentapetalae</taxon>
        <taxon>rosids</taxon>
        <taxon>malvids</taxon>
        <taxon>Brassicales</taxon>
        <taxon>Brassicaceae</taxon>
        <taxon>Brassiceae</taxon>
        <taxon>Brassica</taxon>
    </lineage>
</organism>
<evidence type="ECO:0000256" key="2">
    <source>
        <dbReference type="ARBA" id="ARBA00022692"/>
    </source>
</evidence>
<evidence type="ECO:0000259" key="6">
    <source>
        <dbReference type="Pfam" id="PF00909"/>
    </source>
</evidence>
<evidence type="ECO:0000256" key="3">
    <source>
        <dbReference type="ARBA" id="ARBA00022989"/>
    </source>
</evidence>
<dbReference type="InterPro" id="IPR029020">
    <property type="entry name" value="Ammonium/urea_transptr"/>
</dbReference>
<evidence type="ECO:0000256" key="5">
    <source>
        <dbReference type="SAM" id="Phobius"/>
    </source>
</evidence>
<evidence type="ECO:0000313" key="7">
    <source>
        <dbReference type="EMBL" id="CAF2153132.1"/>
    </source>
</evidence>
<reference evidence="7" key="1">
    <citation type="submission" date="2021-01" db="EMBL/GenBank/DDBJ databases">
        <authorList>
            <consortium name="Genoscope - CEA"/>
            <person name="William W."/>
        </authorList>
    </citation>
    <scope>NUCLEOTIDE SEQUENCE</scope>
</reference>
<keyword evidence="3 5" id="KW-1133">Transmembrane helix</keyword>
<dbReference type="GO" id="GO:0016020">
    <property type="term" value="C:membrane"/>
    <property type="evidence" value="ECO:0007669"/>
    <property type="project" value="UniProtKB-SubCell"/>
</dbReference>
<keyword evidence="2 5" id="KW-0812">Transmembrane</keyword>
<dbReference type="PANTHER" id="PTHR11730">
    <property type="entry name" value="AMMONIUM TRANSPORTER"/>
    <property type="match status" value="1"/>
</dbReference>
<evidence type="ECO:0000256" key="4">
    <source>
        <dbReference type="ARBA" id="ARBA00023136"/>
    </source>
</evidence>
<dbReference type="SUPFAM" id="SSF111352">
    <property type="entry name" value="Ammonium transporter"/>
    <property type="match status" value="1"/>
</dbReference>
<proteinExistence type="predicted"/>
<feature type="transmembrane region" description="Helical" evidence="5">
    <location>
        <begin position="34"/>
        <end position="54"/>
    </location>
</feature>
<dbReference type="EMBL" id="HG994355">
    <property type="protein sequence ID" value="CAF2153132.1"/>
    <property type="molecule type" value="Genomic_DNA"/>
</dbReference>
<feature type="domain" description="Ammonium transporter AmtB-like" evidence="6">
    <location>
        <begin position="1"/>
        <end position="52"/>
    </location>
</feature>
<comment type="subcellular location">
    <subcellularLocation>
        <location evidence="1">Membrane</location>
        <topology evidence="1">Multi-pass membrane protein</topology>
    </subcellularLocation>
</comment>
<dbReference type="AlphaFoldDB" id="A0A816Y0T9"/>
<dbReference type="Gene3D" id="1.10.3430.10">
    <property type="entry name" value="Ammonium transporter AmtB like domains"/>
    <property type="match status" value="3"/>
</dbReference>
<accession>A0A816Y0T9</accession>
<feature type="domain" description="Ammonium transporter AmtB-like" evidence="6">
    <location>
        <begin position="91"/>
        <end position="167"/>
    </location>
</feature>
<keyword evidence="4 5" id="KW-0472">Membrane</keyword>
<dbReference type="GO" id="GO:0008519">
    <property type="term" value="F:ammonium channel activity"/>
    <property type="evidence" value="ECO:0007669"/>
    <property type="project" value="InterPro"/>
</dbReference>
<feature type="transmembrane region" description="Helical" evidence="5">
    <location>
        <begin position="127"/>
        <end position="158"/>
    </location>
</feature>
<dbReference type="InterPro" id="IPR024041">
    <property type="entry name" value="NH4_transpt_AmtB-like_dom"/>
</dbReference>
<evidence type="ECO:0000256" key="1">
    <source>
        <dbReference type="ARBA" id="ARBA00004141"/>
    </source>
</evidence>
<protein>
    <submittedName>
        <fullName evidence="7">(rape) hypothetical protein</fullName>
    </submittedName>
</protein>
<gene>
    <name evidence="7" type="ORF">DARMORV10_A01P30980.1</name>
</gene>
<sequence length="187" mass="19972">MQLGFAMLCPGSVRAKNTMNIMLTNVFDAAARRLFYYLFGYAFVFGRSWASPFCSPEDRLFGAGAIDFAGFTVVHMAGGIAGLMGALIEGRTAVTTTLAGSTVVLTTVFRKRLLSGHWNVTDICNGLFGGFAAITGGCSVVELWAAIVCGFLAAFDLIGCNKLERSQKTTYNCSLQDGRMASLKSTV</sequence>
<dbReference type="Pfam" id="PF00909">
    <property type="entry name" value="Ammonium_transp"/>
    <property type="match status" value="2"/>
</dbReference>